<evidence type="ECO:0000256" key="2">
    <source>
        <dbReference type="ARBA" id="ARBA00022741"/>
    </source>
</evidence>
<name>A0A1F6BLI7_9BACT</name>
<dbReference type="InterPro" id="IPR036628">
    <property type="entry name" value="Clp_N_dom_sf"/>
</dbReference>
<dbReference type="PRINTS" id="PR00300">
    <property type="entry name" value="CLPPROTEASEA"/>
</dbReference>
<dbReference type="GO" id="GO:0005524">
    <property type="term" value="F:ATP binding"/>
    <property type="evidence" value="ECO:0007669"/>
    <property type="project" value="UniProtKB-KW"/>
</dbReference>
<evidence type="ECO:0000259" key="6">
    <source>
        <dbReference type="SMART" id="SM00382"/>
    </source>
</evidence>
<gene>
    <name evidence="8" type="ORF">A2110_00375</name>
</gene>
<keyword evidence="4" id="KW-0143">Chaperone</keyword>
<dbReference type="PANTHER" id="PTHR11638">
    <property type="entry name" value="ATP-DEPENDENT CLP PROTEASE"/>
    <property type="match status" value="1"/>
</dbReference>
<evidence type="ECO:0000256" key="1">
    <source>
        <dbReference type="ARBA" id="ARBA00022737"/>
    </source>
</evidence>
<keyword evidence="2" id="KW-0547">Nucleotide-binding</keyword>
<dbReference type="Gene3D" id="1.10.8.60">
    <property type="match status" value="2"/>
</dbReference>
<evidence type="ECO:0000256" key="3">
    <source>
        <dbReference type="ARBA" id="ARBA00022840"/>
    </source>
</evidence>
<keyword evidence="3" id="KW-0067">ATP-binding</keyword>
<dbReference type="InterPro" id="IPR003593">
    <property type="entry name" value="AAA+_ATPase"/>
</dbReference>
<accession>A0A1F6BLI7</accession>
<dbReference type="InterPro" id="IPR003959">
    <property type="entry name" value="ATPase_AAA_core"/>
</dbReference>
<protein>
    <recommendedName>
        <fullName evidence="10">Sigma-54 factor interaction domain-containing protein</fullName>
    </recommendedName>
</protein>
<dbReference type="Pfam" id="PF07724">
    <property type="entry name" value="AAA_2"/>
    <property type="match status" value="1"/>
</dbReference>
<dbReference type="Proteomes" id="UP000176273">
    <property type="component" value="Unassembled WGS sequence"/>
</dbReference>
<dbReference type="InterPro" id="IPR001270">
    <property type="entry name" value="ClpA/B"/>
</dbReference>
<dbReference type="CDD" id="cd19499">
    <property type="entry name" value="RecA-like_ClpB_Hsp104-like"/>
    <property type="match status" value="1"/>
</dbReference>
<reference evidence="8 9" key="1">
    <citation type="journal article" date="2016" name="Nat. Commun.">
        <title>Thousands of microbial genomes shed light on interconnected biogeochemical processes in an aquifer system.</title>
        <authorList>
            <person name="Anantharaman K."/>
            <person name="Brown C.T."/>
            <person name="Hug L.A."/>
            <person name="Sharon I."/>
            <person name="Castelle C.J."/>
            <person name="Probst A.J."/>
            <person name="Thomas B.C."/>
            <person name="Singh A."/>
            <person name="Wilkins M.J."/>
            <person name="Karaoz U."/>
            <person name="Brodie E.L."/>
            <person name="Williams K.H."/>
            <person name="Hubbard S.S."/>
            <person name="Banfield J.F."/>
        </authorList>
    </citation>
    <scope>NUCLEOTIDE SEQUENCE [LARGE SCALE GENOMIC DNA]</scope>
</reference>
<comment type="caution">
    <text evidence="8">The sequence shown here is derived from an EMBL/GenBank/DDBJ whole genome shotgun (WGS) entry which is preliminary data.</text>
</comment>
<dbReference type="Gene3D" id="3.40.50.300">
    <property type="entry name" value="P-loop containing nucleotide triphosphate hydrolases"/>
    <property type="match status" value="2"/>
</dbReference>
<evidence type="ECO:0000313" key="8">
    <source>
        <dbReference type="EMBL" id="OGG37784.1"/>
    </source>
</evidence>
<feature type="domain" description="AAA+ ATPase" evidence="6">
    <location>
        <begin position="290"/>
        <end position="431"/>
    </location>
</feature>
<dbReference type="InterPro" id="IPR041546">
    <property type="entry name" value="ClpA/ClpB_AAA_lid"/>
</dbReference>
<evidence type="ECO:0008006" key="10">
    <source>
        <dbReference type="Google" id="ProtNLM"/>
    </source>
</evidence>
<dbReference type="Pfam" id="PF10431">
    <property type="entry name" value="ClpB_D2-small"/>
    <property type="match status" value="1"/>
</dbReference>
<dbReference type="GO" id="GO:0034605">
    <property type="term" value="P:cellular response to heat"/>
    <property type="evidence" value="ECO:0007669"/>
    <property type="project" value="TreeGrafter"/>
</dbReference>
<proteinExistence type="predicted"/>
<dbReference type="STRING" id="1798468.A2110_00375"/>
<dbReference type="InterPro" id="IPR050130">
    <property type="entry name" value="ClpA_ClpB"/>
</dbReference>
<dbReference type="Gene3D" id="1.10.1780.10">
    <property type="entry name" value="Clp, N-terminal domain"/>
    <property type="match status" value="1"/>
</dbReference>
<dbReference type="InterPro" id="IPR019489">
    <property type="entry name" value="Clp_ATPase_C"/>
</dbReference>
<dbReference type="Pfam" id="PF17871">
    <property type="entry name" value="AAA_lid_9"/>
    <property type="match status" value="1"/>
</dbReference>
<dbReference type="EMBL" id="MFKH01000002">
    <property type="protein sequence ID" value="OGG37784.1"/>
    <property type="molecule type" value="Genomic_DNA"/>
</dbReference>
<feature type="transmembrane region" description="Helical" evidence="5">
    <location>
        <begin position="20"/>
        <end position="38"/>
    </location>
</feature>
<organism evidence="8 9">
    <name type="scientific">Candidatus Jorgensenbacteria bacterium GWA1_54_12</name>
    <dbReference type="NCBI Taxonomy" id="1798468"/>
    <lineage>
        <taxon>Bacteria</taxon>
        <taxon>Candidatus Joergenseniibacteriota</taxon>
    </lineage>
</organism>
<keyword evidence="5" id="KW-0472">Membrane</keyword>
<feature type="domain" description="Clp ATPase C-terminal" evidence="7">
    <location>
        <begin position="740"/>
        <end position="830"/>
    </location>
</feature>
<keyword evidence="1" id="KW-0677">Repeat</keyword>
<dbReference type="SMART" id="SM01086">
    <property type="entry name" value="ClpB_D2-small"/>
    <property type="match status" value="1"/>
</dbReference>
<evidence type="ECO:0000256" key="5">
    <source>
        <dbReference type="SAM" id="Phobius"/>
    </source>
</evidence>
<evidence type="ECO:0000259" key="7">
    <source>
        <dbReference type="SMART" id="SM01086"/>
    </source>
</evidence>
<feature type="domain" description="AAA+ ATPase" evidence="6">
    <location>
        <begin position="574"/>
        <end position="741"/>
    </location>
</feature>
<keyword evidence="5" id="KW-0812">Transmembrane</keyword>
<dbReference type="Pfam" id="PF00004">
    <property type="entry name" value="AAA"/>
    <property type="match status" value="1"/>
</dbReference>
<dbReference type="GO" id="GO:0005737">
    <property type="term" value="C:cytoplasm"/>
    <property type="evidence" value="ECO:0007669"/>
    <property type="project" value="TreeGrafter"/>
</dbReference>
<keyword evidence="5" id="KW-1133">Transmembrane helix</keyword>
<sequence>MYCLSKRLTFTPLDLFVARLATYVTYAALGALMFVLIASDLVSLKAAGFLLALFLGDRLFHVNEGDQTIRELEEERRGNVAPALTPASHRVLIRAVHRAANAGDFLPELGLMLLGERDVQEALRRLNVPCAAFAALFQETIGSGGAKGDAATVAVMAYEDARGAGEYFIEPRNLFTALMRSGCPAAERALVNYALTAEDVANAVVFSRYERFLRRMKHVPATLGGFAHVSAGWRSERRRTMNRAWTARPTPYTDLYGTDLTALARRERVGFLIGHRRELDGLLHALARPGKPNALLVGPAGVGKTSIIAHLAFRIVKDDVPEVLFDKRLIELDVGRVLMDAGTEEVAGRLRRIADEIATAGNVVLFIPDVHNLFKPIGYEKGLAPIDVLLPVFERSDVPVIATSFPREMQFLERNSAFLELFERVDVEEVSPEEAVQILTYYALILERGERVFIRFPTLKRCVAFAYRYLHDEPLPSSAIDLLREAVARTRAMRRGMPFAQFRPPAVLSEETVYQTVESLSKIPVERPGKDETEKLLHLEDVIHERLVDQETAVSAVSQALREYRSGLSRPGAPIATFLFVGPTGVGKTELAKILARVQFGAPDALARFDLSEYQVRESIHRLIGTPDGEKRGELTEAVRRNPYCLVLLDEFEKAHPDVLNLFLQVFDDGRLTDSSGQTVSFEHTIIIATSNAHSDFIKESVDAGKEMSEIAAELTRRLTSYFKPELLNRFSRVVVFRTLTQEEIKIIATLLVKETAETLMHAHGVSLRVDDAALTEIVRLGFSPAFGARPLRQVISDHIRSGLADMILRQNVKRGDEVTVTHGDGEFKIEKSA</sequence>
<evidence type="ECO:0000256" key="4">
    <source>
        <dbReference type="ARBA" id="ARBA00023186"/>
    </source>
</evidence>
<dbReference type="PANTHER" id="PTHR11638:SF18">
    <property type="entry name" value="HEAT SHOCK PROTEIN 104"/>
    <property type="match status" value="1"/>
</dbReference>
<dbReference type="SUPFAM" id="SSF52540">
    <property type="entry name" value="P-loop containing nucleoside triphosphate hydrolases"/>
    <property type="match status" value="2"/>
</dbReference>
<dbReference type="GO" id="GO:0016887">
    <property type="term" value="F:ATP hydrolysis activity"/>
    <property type="evidence" value="ECO:0007669"/>
    <property type="project" value="InterPro"/>
</dbReference>
<evidence type="ECO:0000313" key="9">
    <source>
        <dbReference type="Proteomes" id="UP000176273"/>
    </source>
</evidence>
<dbReference type="InterPro" id="IPR027417">
    <property type="entry name" value="P-loop_NTPase"/>
</dbReference>
<dbReference type="SMART" id="SM00382">
    <property type="entry name" value="AAA"/>
    <property type="match status" value="2"/>
</dbReference>
<dbReference type="AlphaFoldDB" id="A0A1F6BLI7"/>